<dbReference type="SUPFAM" id="SSF53850">
    <property type="entry name" value="Periplasmic binding protein-like II"/>
    <property type="match status" value="1"/>
</dbReference>
<dbReference type="Gene3D" id="3.30.160.40">
    <property type="entry name" value="Porphobilinogen deaminase, C-terminal domain"/>
    <property type="match status" value="1"/>
</dbReference>
<dbReference type="Pfam" id="PF03900">
    <property type="entry name" value="Porphobil_deamC"/>
    <property type="match status" value="1"/>
</dbReference>
<feature type="domain" description="Porphobilinogen deaminase C-terminal" evidence="11">
    <location>
        <begin position="225"/>
        <end position="268"/>
    </location>
</feature>
<evidence type="ECO:0000256" key="7">
    <source>
        <dbReference type="ARBA" id="ARBA00023244"/>
    </source>
</evidence>
<dbReference type="PANTHER" id="PTHR11557">
    <property type="entry name" value="PORPHOBILINOGEN DEAMINASE"/>
    <property type="match status" value="1"/>
</dbReference>
<keyword evidence="7" id="KW-0627">Porphyrin biosynthesis</keyword>
<reference evidence="13" key="1">
    <citation type="submission" date="2016-01" db="EMBL/GenBank/DDBJ databases">
        <authorList>
            <person name="Mitreva M."/>
            <person name="Pepin K.H."/>
            <person name="Mihindukulasuriya K.A."/>
            <person name="Fulton R."/>
            <person name="Fronick C."/>
            <person name="O'Laughlin M."/>
            <person name="Miner T."/>
            <person name="Herter B."/>
            <person name="Rosa B.A."/>
            <person name="Cordes M."/>
            <person name="Tomlinson C."/>
            <person name="Wollam A."/>
            <person name="Palsikar V.B."/>
            <person name="Mardis E.R."/>
            <person name="Wilson R.K."/>
        </authorList>
    </citation>
    <scope>NUCLEOTIDE SEQUENCE [LARGE SCALE GENOMIC DNA]</scope>
    <source>
        <strain evidence="13">KA00683</strain>
    </source>
</reference>
<dbReference type="InterPro" id="IPR000860">
    <property type="entry name" value="HemC"/>
</dbReference>
<sequence length="298" mass="32721">MTPKTFILGTRGSQLALRQSEMVRDALLRHFPTLQIELKIIKTKGDKLQHLSLDASGDKGLFTGALEEALRAGEIDFAVHSLKDLPVDPAPGTRIAAYLPRAVTHDTLIGPMPLEALPEGALIGTSSRRRAYQIALHYPHLRTEPIRGNVETRMGKVDAGLFDATLLAEAGLTRLDMKDVTRYPIREEIIVPAPGQAAIAVQTRDEDGELQTLLQQIHDAKTEREVTIERSLLKRLGGGCALPLGCVCHIEGEMAELRVFYANASGTEHYLATHRTPLSDIDTLLSQLIEHLQHITTA</sequence>
<dbReference type="Gene3D" id="3.40.190.10">
    <property type="entry name" value="Periplasmic binding protein-like II"/>
    <property type="match status" value="2"/>
</dbReference>
<dbReference type="GO" id="GO:0005737">
    <property type="term" value="C:cytoplasm"/>
    <property type="evidence" value="ECO:0007669"/>
    <property type="project" value="UniProtKB-UniRule"/>
</dbReference>
<dbReference type="EMBL" id="LSDK01000121">
    <property type="protein sequence ID" value="KXB74475.1"/>
    <property type="molecule type" value="Genomic_DNA"/>
</dbReference>
<accession>A0A134B3H4</accession>
<dbReference type="RefSeq" id="WP_060935804.1">
    <property type="nucleotide sequence ID" value="NZ_KQ960462.1"/>
</dbReference>
<dbReference type="PATRIC" id="fig|322095.3.peg.1659"/>
<comment type="subunit">
    <text evidence="5">Monomer.</text>
</comment>
<evidence type="ECO:0000256" key="4">
    <source>
        <dbReference type="ARBA" id="ARBA00005638"/>
    </source>
</evidence>
<evidence type="ECO:0000259" key="10">
    <source>
        <dbReference type="Pfam" id="PF01379"/>
    </source>
</evidence>
<evidence type="ECO:0000256" key="3">
    <source>
        <dbReference type="ARBA" id="ARBA00004735"/>
    </source>
</evidence>
<dbReference type="InterPro" id="IPR022418">
    <property type="entry name" value="Porphobilinogen_deaminase_C"/>
</dbReference>
<dbReference type="InterPro" id="IPR036803">
    <property type="entry name" value="Porphobilinogen_deaminase_C_sf"/>
</dbReference>
<proteinExistence type="inferred from homology"/>
<dbReference type="FunFam" id="3.40.190.10:FF:000005">
    <property type="entry name" value="Porphobilinogen deaminase"/>
    <property type="match status" value="1"/>
</dbReference>
<keyword evidence="13" id="KW-1185">Reference proteome</keyword>
<dbReference type="SUPFAM" id="SSF54782">
    <property type="entry name" value="Porphobilinogen deaminase (hydroxymethylbilane synthase), C-terminal domain"/>
    <property type="match status" value="1"/>
</dbReference>
<dbReference type="AlphaFoldDB" id="A0A134B3H4"/>
<dbReference type="PRINTS" id="PR00151">
    <property type="entry name" value="PORPHBDMNASE"/>
</dbReference>
<comment type="cofactor">
    <cofactor evidence="1">
        <name>dipyrromethane</name>
        <dbReference type="ChEBI" id="CHEBI:60342"/>
    </cofactor>
</comment>
<dbReference type="Proteomes" id="UP000070224">
    <property type="component" value="Unassembled WGS sequence"/>
</dbReference>
<evidence type="ECO:0000259" key="11">
    <source>
        <dbReference type="Pfam" id="PF03900"/>
    </source>
</evidence>
<dbReference type="GO" id="GO:0006783">
    <property type="term" value="P:heme biosynthetic process"/>
    <property type="evidence" value="ECO:0007669"/>
    <property type="project" value="TreeGrafter"/>
</dbReference>
<keyword evidence="6" id="KW-0808">Transferase</keyword>
<dbReference type="NCBIfam" id="TIGR00212">
    <property type="entry name" value="hemC"/>
    <property type="match status" value="1"/>
</dbReference>
<evidence type="ECO:0000256" key="1">
    <source>
        <dbReference type="ARBA" id="ARBA00001916"/>
    </source>
</evidence>
<organism evidence="12 13">
    <name type="scientific">Porphyromonas somerae</name>
    <dbReference type="NCBI Taxonomy" id="322095"/>
    <lineage>
        <taxon>Bacteria</taxon>
        <taxon>Pseudomonadati</taxon>
        <taxon>Bacteroidota</taxon>
        <taxon>Bacteroidia</taxon>
        <taxon>Bacteroidales</taxon>
        <taxon>Porphyromonadaceae</taxon>
        <taxon>Porphyromonas</taxon>
    </lineage>
</organism>
<evidence type="ECO:0000256" key="9">
    <source>
        <dbReference type="NCBIfam" id="TIGR00212"/>
    </source>
</evidence>
<gene>
    <name evidence="12" type="ORF">HMPREF3185_01683</name>
</gene>
<evidence type="ECO:0000313" key="13">
    <source>
        <dbReference type="Proteomes" id="UP000070224"/>
    </source>
</evidence>
<evidence type="ECO:0000313" key="12">
    <source>
        <dbReference type="EMBL" id="KXB74475.1"/>
    </source>
</evidence>
<feature type="domain" description="Porphobilinogen deaminase N-terminal" evidence="10">
    <location>
        <begin position="7"/>
        <end position="211"/>
    </location>
</feature>
<dbReference type="STRING" id="322095.HMPREF3185_01683"/>
<evidence type="ECO:0000256" key="5">
    <source>
        <dbReference type="ARBA" id="ARBA00011245"/>
    </source>
</evidence>
<dbReference type="GO" id="GO:0004418">
    <property type="term" value="F:hydroxymethylbilane synthase activity"/>
    <property type="evidence" value="ECO:0007669"/>
    <property type="project" value="UniProtKB-UniRule"/>
</dbReference>
<dbReference type="EC" id="2.5.1.61" evidence="9"/>
<name>A0A134B3H4_9PORP</name>
<comment type="catalytic activity">
    <reaction evidence="8">
        <text>4 porphobilinogen + H2O = hydroxymethylbilane + 4 NH4(+)</text>
        <dbReference type="Rhea" id="RHEA:13185"/>
        <dbReference type="ChEBI" id="CHEBI:15377"/>
        <dbReference type="ChEBI" id="CHEBI:28938"/>
        <dbReference type="ChEBI" id="CHEBI:57845"/>
        <dbReference type="ChEBI" id="CHEBI:58126"/>
        <dbReference type="EC" id="2.5.1.61"/>
    </reaction>
</comment>
<dbReference type="PIRSF" id="PIRSF001438">
    <property type="entry name" value="4pyrrol_synth_OHMeBilane_synth"/>
    <property type="match status" value="1"/>
</dbReference>
<comment type="function">
    <text evidence="2">Tetrapolymerization of the monopyrrole PBG into the hydroxymethylbilane pre-uroporphyrinogen in several discrete steps.</text>
</comment>
<dbReference type="InterPro" id="IPR022417">
    <property type="entry name" value="Porphobilin_deaminase_N"/>
</dbReference>
<dbReference type="OrthoDB" id="9810298at2"/>
<evidence type="ECO:0000256" key="8">
    <source>
        <dbReference type="ARBA" id="ARBA00048169"/>
    </source>
</evidence>
<dbReference type="Pfam" id="PF01379">
    <property type="entry name" value="Porphobil_deam"/>
    <property type="match status" value="1"/>
</dbReference>
<dbReference type="PANTHER" id="PTHR11557:SF0">
    <property type="entry name" value="PORPHOBILINOGEN DEAMINASE"/>
    <property type="match status" value="1"/>
</dbReference>
<evidence type="ECO:0000256" key="2">
    <source>
        <dbReference type="ARBA" id="ARBA00002869"/>
    </source>
</evidence>
<comment type="caution">
    <text evidence="12">The sequence shown here is derived from an EMBL/GenBank/DDBJ whole genome shotgun (WGS) entry which is preliminary data.</text>
</comment>
<comment type="pathway">
    <text evidence="3">Porphyrin-containing compound metabolism; protoporphyrin-IX biosynthesis; coproporphyrinogen-III from 5-aminolevulinate: step 2/4.</text>
</comment>
<comment type="similarity">
    <text evidence="4">Belongs to the HMBS family.</text>
</comment>
<protein>
    <recommendedName>
        <fullName evidence="9">Hydroxymethylbilane synthase</fullName>
        <ecNumber evidence="9">2.5.1.61</ecNumber>
    </recommendedName>
</protein>
<evidence type="ECO:0000256" key="6">
    <source>
        <dbReference type="ARBA" id="ARBA00022679"/>
    </source>
</evidence>